<dbReference type="Proteomes" id="UP000294299">
    <property type="component" value="Chromosome NFRAN"/>
</dbReference>
<keyword evidence="2" id="KW-1185">Reference proteome</keyword>
<reference evidence="1 2" key="1">
    <citation type="submission" date="2019-02" db="EMBL/GenBank/DDBJ databases">
        <authorList>
            <person name="Lehtovirta-Morley E L."/>
        </authorList>
    </citation>
    <scope>NUCLEOTIDE SEQUENCE [LARGE SCALE GENOMIC DNA]</scope>
    <source>
        <strain evidence="1">NFRAN1</strain>
    </source>
</reference>
<organism evidence="1 2">
    <name type="scientific">Candidatus Nitrosocosmicus franklandianus</name>
    <dbReference type="NCBI Taxonomy" id="1798806"/>
    <lineage>
        <taxon>Archaea</taxon>
        <taxon>Nitrososphaerota</taxon>
        <taxon>Nitrososphaeria</taxon>
        <taxon>Nitrososphaerales</taxon>
        <taxon>Nitrososphaeraceae</taxon>
        <taxon>Candidatus Nitrosocosmicus</taxon>
    </lineage>
</organism>
<dbReference type="AlphaFoldDB" id="A0A484I8V8"/>
<dbReference type="GeneID" id="39420698"/>
<gene>
    <name evidence="1" type="ORF">NFRAN_1329</name>
</gene>
<evidence type="ECO:0000313" key="1">
    <source>
        <dbReference type="EMBL" id="VFJ13651.1"/>
    </source>
</evidence>
<evidence type="ECO:0000313" key="2">
    <source>
        <dbReference type="Proteomes" id="UP000294299"/>
    </source>
</evidence>
<name>A0A484I8V8_9ARCH</name>
<dbReference type="RefSeq" id="WP_134483616.1">
    <property type="nucleotide sequence ID" value="NZ_LR216287.1"/>
</dbReference>
<protein>
    <submittedName>
        <fullName evidence="1">Uncharacterized protein</fullName>
    </submittedName>
</protein>
<dbReference type="KEGG" id="nfn:NFRAN_1329"/>
<sequence>MVFAFEIMDRYGRFLCFVDRTKTTEERQNDKLTYNEKLLKEGFSIPYFIWPNVNPFREDAVHKTF</sequence>
<proteinExistence type="predicted"/>
<dbReference type="EMBL" id="LR216287">
    <property type="protein sequence ID" value="VFJ13651.1"/>
    <property type="molecule type" value="Genomic_DNA"/>
</dbReference>
<accession>A0A484I8V8</accession>